<accession>A0A242JXH4</accession>
<reference evidence="2 3" key="1">
    <citation type="submission" date="2017-05" db="EMBL/GenBank/DDBJ databases">
        <title>The Genome Sequence of Enterococcus sp. 10A9_DIV0425.</title>
        <authorList>
            <consortium name="The Broad Institute Genomics Platform"/>
            <consortium name="The Broad Institute Genomic Center for Infectious Diseases"/>
            <person name="Earl A."/>
            <person name="Manson A."/>
            <person name="Schwartman J."/>
            <person name="Gilmore M."/>
            <person name="Abouelleil A."/>
            <person name="Cao P."/>
            <person name="Chapman S."/>
            <person name="Cusick C."/>
            <person name="Shea T."/>
            <person name="Young S."/>
            <person name="Neafsey D."/>
            <person name="Nusbaum C."/>
            <person name="Birren B."/>
        </authorList>
    </citation>
    <scope>NUCLEOTIDE SEQUENCE [LARGE SCALE GENOMIC DNA]</scope>
    <source>
        <strain evidence="2 3">10A9_DIV0425</strain>
    </source>
</reference>
<evidence type="ECO:0000313" key="2">
    <source>
        <dbReference type="EMBL" id="OTP10016.1"/>
    </source>
</evidence>
<feature type="chain" id="PRO_5013190295" description="Extracellular solute-binding protein" evidence="1">
    <location>
        <begin position="23"/>
        <end position="559"/>
    </location>
</feature>
<dbReference type="PANTHER" id="PTHR43649">
    <property type="entry name" value="ARABINOSE-BINDING PROTEIN-RELATED"/>
    <property type="match status" value="1"/>
</dbReference>
<dbReference type="SUPFAM" id="SSF53850">
    <property type="entry name" value="Periplasmic binding protein-like II"/>
    <property type="match status" value="1"/>
</dbReference>
<dbReference type="InterPro" id="IPR006059">
    <property type="entry name" value="SBP"/>
</dbReference>
<dbReference type="RefSeq" id="WP_244610819.1">
    <property type="nucleotide sequence ID" value="NZ_NGMO01000003.1"/>
</dbReference>
<dbReference type="Gene3D" id="3.40.190.10">
    <property type="entry name" value="Periplasmic binding protein-like II"/>
    <property type="match status" value="2"/>
</dbReference>
<sequence>MKKTRFMKVTALVILSLGMLSACGGKGGSDTTKEEVKVEKSGFPIVKESLELTMFAPSNGLGAYEDMAALNTYAKKTGISFTYTTPPSSDLSAKLNLAFASGDIPDVIYGAGTGGALSKAVEIQYGGTTLIPLESYIDDGYAPNLKAILEAYPNIRKSITAPDGHIYSLPSLSGKYNIQDEEFAKKPELTRGTIWYNGKWLEKLGLKEPKTITEFYEMLVKFRDEDPNGNGKADEIPLSSAKLDSLRPWFLNAFGLYSQEQQVNEQGKVIYGAIDENYRHYIEFMHKLYKEKLLDQEVFSQSDDQKKAKGLANQLGAYTDWFSYFTSGKDENTGALEDPMAYPLSSEYSPEAFLSTNDGVSTGAFAITNKAKSPEAAIRWVDYFYSNEGAQFLKIGPDKEEGGFWHYDKNANGDEVKVYNEEVDRANTEDARAKVTPDYGLVVPKIGAENVVLINEKNEKVEPKAFAVWLDGELAEKVASYEKVGWPTLYMSKEQQDQLGSTMQTDLYTYVEGQEAKWITGKEELTDASWEKYVGTLKQIGVDKFIEVYQEAYDNWKNT</sequence>
<organism evidence="2 3">
    <name type="scientific">Candidatus Enterococcus wittei</name>
    <dbReference type="NCBI Taxonomy" id="1987383"/>
    <lineage>
        <taxon>Bacteria</taxon>
        <taxon>Bacillati</taxon>
        <taxon>Bacillota</taxon>
        <taxon>Bacilli</taxon>
        <taxon>Lactobacillales</taxon>
        <taxon>Enterococcaceae</taxon>
        <taxon>Enterococcus</taxon>
    </lineage>
</organism>
<dbReference type="InterPro" id="IPR050490">
    <property type="entry name" value="Bact_solute-bd_prot1"/>
</dbReference>
<proteinExistence type="predicted"/>
<gene>
    <name evidence="2" type="ORF">A5844_001713</name>
</gene>
<evidence type="ECO:0008006" key="4">
    <source>
        <dbReference type="Google" id="ProtNLM"/>
    </source>
</evidence>
<name>A0A242JXH4_9ENTE</name>
<feature type="signal peptide" evidence="1">
    <location>
        <begin position="1"/>
        <end position="22"/>
    </location>
</feature>
<comment type="caution">
    <text evidence="2">The sequence shown here is derived from an EMBL/GenBank/DDBJ whole genome shotgun (WGS) entry which is preliminary data.</text>
</comment>
<dbReference type="Proteomes" id="UP000194933">
    <property type="component" value="Unassembled WGS sequence"/>
</dbReference>
<evidence type="ECO:0000313" key="3">
    <source>
        <dbReference type="Proteomes" id="UP000194933"/>
    </source>
</evidence>
<protein>
    <recommendedName>
        <fullName evidence="4">Extracellular solute-binding protein</fullName>
    </recommendedName>
</protein>
<evidence type="ECO:0000256" key="1">
    <source>
        <dbReference type="SAM" id="SignalP"/>
    </source>
</evidence>
<dbReference type="STRING" id="1987383.A5844_001713"/>
<keyword evidence="3" id="KW-1185">Reference proteome</keyword>
<dbReference type="AlphaFoldDB" id="A0A242JXH4"/>
<dbReference type="EMBL" id="NGMO01000003">
    <property type="protein sequence ID" value="OTP10016.1"/>
    <property type="molecule type" value="Genomic_DNA"/>
</dbReference>
<dbReference type="PROSITE" id="PS51257">
    <property type="entry name" value="PROKAR_LIPOPROTEIN"/>
    <property type="match status" value="1"/>
</dbReference>
<keyword evidence="1" id="KW-0732">Signal</keyword>
<dbReference type="Pfam" id="PF01547">
    <property type="entry name" value="SBP_bac_1"/>
    <property type="match status" value="1"/>
</dbReference>